<accession>A0A5C8HS95</accession>
<gene>
    <name evidence="2" type="ORF">FVP60_02565</name>
</gene>
<sequence>MGYGELDSMIGQLKRAAIDAYMADDGFYPDLASGDAFYSKWGWAPNSYDRPDASGEGGGGVTSPNPWADSISFDGIRSRIDNAVDKWKGLPDGSGASSYKSATATAASTLGASGSGASVADDGEIMTASNTAGDLLTQNLVASFIEPMLDKYYSQFKGVAQSIGAAAAILQMNYTMQSGMWNSIREDAFTIVESAKTACAQYADSRSAASLKVTLGVVATVAAAVATVATAGTAAPLVGAMVTLSAAATTAISAIDADASVEGASYDEIVSSFEDALEALRTAINDQEAEVRKMLSGALSAIDADRGGFDLDHYRIKTSDPNFADQIVMVRQHTNVVSSNMQRVIVALEAASSTLGAPPGADPTPRDSRISSGTHSYAQSLYADTEHALRSTKDEYALGKELFDAEVQNHFNTDAANRQTVEQLAASEILTSDA</sequence>
<keyword evidence="3" id="KW-1185">Reference proteome</keyword>
<feature type="region of interest" description="Disordered" evidence="1">
    <location>
        <begin position="354"/>
        <end position="374"/>
    </location>
</feature>
<proteinExistence type="predicted"/>
<evidence type="ECO:0000313" key="3">
    <source>
        <dbReference type="Proteomes" id="UP000321196"/>
    </source>
</evidence>
<evidence type="ECO:0000256" key="1">
    <source>
        <dbReference type="SAM" id="MobiDB-lite"/>
    </source>
</evidence>
<evidence type="ECO:0000313" key="2">
    <source>
        <dbReference type="EMBL" id="TXK05881.1"/>
    </source>
</evidence>
<reference evidence="2 3" key="1">
    <citation type="submission" date="2019-08" db="EMBL/GenBank/DDBJ databases">
        <authorList>
            <person name="Dong K."/>
        </authorList>
    </citation>
    <scope>NUCLEOTIDE SEQUENCE [LARGE SCALE GENOMIC DNA]</scope>
    <source>
        <strain evidence="2 3">M4-8</strain>
    </source>
</reference>
<name>A0A5C8HS95_9MICO</name>
<organism evidence="2 3">
    <name type="scientific">Microbacterium mitrae</name>
    <dbReference type="NCBI Taxonomy" id="664640"/>
    <lineage>
        <taxon>Bacteria</taxon>
        <taxon>Bacillati</taxon>
        <taxon>Actinomycetota</taxon>
        <taxon>Actinomycetes</taxon>
        <taxon>Micrococcales</taxon>
        <taxon>Microbacteriaceae</taxon>
        <taxon>Microbacterium</taxon>
    </lineage>
</organism>
<protein>
    <submittedName>
        <fullName evidence="2">Uncharacterized protein</fullName>
    </submittedName>
</protein>
<dbReference type="RefSeq" id="WP_147824691.1">
    <property type="nucleotide sequence ID" value="NZ_BAAARG010000001.1"/>
</dbReference>
<dbReference type="OrthoDB" id="5061044at2"/>
<dbReference type="Proteomes" id="UP000321196">
    <property type="component" value="Unassembled WGS sequence"/>
</dbReference>
<dbReference type="EMBL" id="VRSW01000001">
    <property type="protein sequence ID" value="TXK05881.1"/>
    <property type="molecule type" value="Genomic_DNA"/>
</dbReference>
<comment type="caution">
    <text evidence="2">The sequence shown here is derived from an EMBL/GenBank/DDBJ whole genome shotgun (WGS) entry which is preliminary data.</text>
</comment>
<dbReference type="AlphaFoldDB" id="A0A5C8HS95"/>